<dbReference type="EMBL" id="JAZAVJ010000223">
    <property type="protein sequence ID" value="KAK7403908.1"/>
    <property type="molecule type" value="Genomic_DNA"/>
</dbReference>
<proteinExistence type="predicted"/>
<protein>
    <submittedName>
        <fullName evidence="1">Uncharacterized protein</fullName>
    </submittedName>
</protein>
<comment type="caution">
    <text evidence="1">The sequence shown here is derived from an EMBL/GenBank/DDBJ whole genome shotgun (WGS) entry which is preliminary data.</text>
</comment>
<sequence length="470" mass="53332">METIPIPLTDLIAPVPNIRTRTFFILNDRLDVDVLRKALDELIRKHWRKLGARMVLKGKGEQLEYRLPKTFDDDYVLFNWSSKDSQDSIDKTTQSLQRPSCADGIAFLLPMPDVDSCFRPADWPFEQKDDPADAPILYVHVCTFSDATVVTVSMAHVFGDQLGLANIVKAWMGLIEGKTPPPFVGHTEEVLPHDKKFADMSKGETYRKGKMRVRRFGEYFFVILGFIPDLVFQAKEDSHNVFFPIEVIESLRKRASKELEQKYGDDAGLSHADILTGILTKFSRMSKASPTKLSLSQTVNLRGRIPQLSGLERDGYIHNGMVYATAHYRHGPSTPVSEIAYLNRQAVKEAMRPEEVDIGLAVMREMVTRGQIMHTCEPFEKSYSVTNWCGAWKGVDFAHAVRKAEKQDNEIQKLDMLILGQGGELKTPKRFHSTVMCKTDDGYWVDFSTSVKGMKAIKEYIASDPLLERF</sequence>
<dbReference type="Gene3D" id="3.30.559.10">
    <property type="entry name" value="Chloramphenicol acetyltransferase-like domain"/>
    <property type="match status" value="2"/>
</dbReference>
<name>A0ABR1GQC5_9HYPO</name>
<dbReference type="PANTHER" id="PTHR31642">
    <property type="entry name" value="TRICHOTHECENE 3-O-ACETYLTRANSFERASE"/>
    <property type="match status" value="1"/>
</dbReference>
<organism evidence="1 2">
    <name type="scientific">Neonectria punicea</name>
    <dbReference type="NCBI Taxonomy" id="979145"/>
    <lineage>
        <taxon>Eukaryota</taxon>
        <taxon>Fungi</taxon>
        <taxon>Dikarya</taxon>
        <taxon>Ascomycota</taxon>
        <taxon>Pezizomycotina</taxon>
        <taxon>Sordariomycetes</taxon>
        <taxon>Hypocreomycetidae</taxon>
        <taxon>Hypocreales</taxon>
        <taxon>Nectriaceae</taxon>
        <taxon>Neonectria</taxon>
    </lineage>
</organism>
<dbReference type="PANTHER" id="PTHR31642:SF294">
    <property type="entry name" value="ACETYLTRANSFERASE MATC1"/>
    <property type="match status" value="1"/>
</dbReference>
<keyword evidence="2" id="KW-1185">Reference proteome</keyword>
<accession>A0ABR1GQC5</accession>
<evidence type="ECO:0000313" key="1">
    <source>
        <dbReference type="EMBL" id="KAK7403908.1"/>
    </source>
</evidence>
<evidence type="ECO:0000313" key="2">
    <source>
        <dbReference type="Proteomes" id="UP001498476"/>
    </source>
</evidence>
<dbReference type="Proteomes" id="UP001498476">
    <property type="component" value="Unassembled WGS sequence"/>
</dbReference>
<dbReference type="InterPro" id="IPR050317">
    <property type="entry name" value="Plant_Fungal_Acyltransferase"/>
</dbReference>
<reference evidence="1 2" key="1">
    <citation type="journal article" date="2025" name="Microbiol. Resour. Announc.">
        <title>Draft genome sequences for Neonectria magnoliae and Neonectria punicea, canker pathogens of Liriodendron tulipifera and Acer saccharum in West Virginia.</title>
        <authorList>
            <person name="Petronek H.M."/>
            <person name="Kasson M.T."/>
            <person name="Metheny A.M."/>
            <person name="Stauder C.M."/>
            <person name="Lovett B."/>
            <person name="Lynch S.C."/>
            <person name="Garnas J.R."/>
            <person name="Kasson L.R."/>
            <person name="Stajich J.E."/>
        </authorList>
    </citation>
    <scope>NUCLEOTIDE SEQUENCE [LARGE SCALE GENOMIC DNA]</scope>
    <source>
        <strain evidence="1 2">NRRL 64653</strain>
    </source>
</reference>
<dbReference type="Pfam" id="PF02458">
    <property type="entry name" value="Transferase"/>
    <property type="match status" value="1"/>
</dbReference>
<gene>
    <name evidence="1" type="ORF">QQX98_010315</name>
</gene>
<dbReference type="InterPro" id="IPR023213">
    <property type="entry name" value="CAT-like_dom_sf"/>
</dbReference>